<name>A0A815IGX9_9BILA</name>
<dbReference type="Pfam" id="PF09394">
    <property type="entry name" value="Inhibitor_I42"/>
    <property type="match status" value="1"/>
</dbReference>
<dbReference type="Proteomes" id="UP000663829">
    <property type="component" value="Unassembled WGS sequence"/>
</dbReference>
<dbReference type="GO" id="GO:0004869">
    <property type="term" value="F:cysteine-type endopeptidase inhibitor activity"/>
    <property type="evidence" value="ECO:0007669"/>
    <property type="project" value="UniProtKB-KW"/>
</dbReference>
<gene>
    <name evidence="4" type="ORF">GPM918_LOCUS31501</name>
    <name evidence="5" type="ORF">SRO942_LOCUS32147</name>
</gene>
<reference evidence="4" key="1">
    <citation type="submission" date="2021-02" db="EMBL/GenBank/DDBJ databases">
        <authorList>
            <person name="Nowell W R."/>
        </authorList>
    </citation>
    <scope>NUCLEOTIDE SEQUENCE</scope>
</reference>
<dbReference type="InterPro" id="IPR018990">
    <property type="entry name" value="Prot_inh_I42_chagasin"/>
</dbReference>
<dbReference type="EMBL" id="CAJNOQ010015543">
    <property type="protein sequence ID" value="CAF1363564.1"/>
    <property type="molecule type" value="Genomic_DNA"/>
</dbReference>
<dbReference type="AlphaFoldDB" id="A0A815IGX9"/>
<dbReference type="Proteomes" id="UP000681722">
    <property type="component" value="Unassembled WGS sequence"/>
</dbReference>
<protein>
    <recommendedName>
        <fullName evidence="3">Proteinase inhibitor I42 chagasin domain-containing protein</fullName>
    </recommendedName>
</protein>
<feature type="domain" description="Proteinase inhibitor I42 chagasin" evidence="3">
    <location>
        <begin position="35"/>
        <end position="123"/>
    </location>
</feature>
<evidence type="ECO:0000259" key="3">
    <source>
        <dbReference type="Pfam" id="PF09394"/>
    </source>
</evidence>
<evidence type="ECO:0000256" key="1">
    <source>
        <dbReference type="ARBA" id="ARBA00022690"/>
    </source>
</evidence>
<evidence type="ECO:0000256" key="2">
    <source>
        <dbReference type="ARBA" id="ARBA00022704"/>
    </source>
</evidence>
<dbReference type="EMBL" id="CAJOBC010071446">
    <property type="protein sequence ID" value="CAF4243948.1"/>
    <property type="molecule type" value="Genomic_DNA"/>
</dbReference>
<evidence type="ECO:0000313" key="6">
    <source>
        <dbReference type="Proteomes" id="UP000663829"/>
    </source>
</evidence>
<evidence type="ECO:0000313" key="5">
    <source>
        <dbReference type="EMBL" id="CAF4243948.1"/>
    </source>
</evidence>
<proteinExistence type="predicted"/>
<comment type="caution">
    <text evidence="4">The sequence shown here is derived from an EMBL/GenBank/DDBJ whole genome shotgun (WGS) entry which is preliminary data.</text>
</comment>
<evidence type="ECO:0000313" key="4">
    <source>
        <dbReference type="EMBL" id="CAF1363564.1"/>
    </source>
</evidence>
<keyword evidence="2" id="KW-0789">Thiol protease inhibitor</keyword>
<keyword evidence="1" id="KW-0646">Protease inhibitor</keyword>
<dbReference type="InterPro" id="IPR036331">
    <property type="entry name" value="Chagasin-like_sf"/>
</dbReference>
<organism evidence="4 6">
    <name type="scientific">Didymodactylos carnosus</name>
    <dbReference type="NCBI Taxonomy" id="1234261"/>
    <lineage>
        <taxon>Eukaryota</taxon>
        <taxon>Metazoa</taxon>
        <taxon>Spiralia</taxon>
        <taxon>Gnathifera</taxon>
        <taxon>Rotifera</taxon>
        <taxon>Eurotatoria</taxon>
        <taxon>Bdelloidea</taxon>
        <taxon>Philodinida</taxon>
        <taxon>Philodinidae</taxon>
        <taxon>Didymodactylos</taxon>
    </lineage>
</organism>
<keyword evidence="6" id="KW-1185">Reference proteome</keyword>
<accession>A0A815IGX9</accession>
<dbReference type="SUPFAM" id="SSF141066">
    <property type="entry name" value="ICP-like"/>
    <property type="match status" value="1"/>
</dbReference>
<sequence length="142" mass="16033">MINACRDDGTTLSKLRSSSNTFPATQTHITVPPRSHFFLKVYSNPTTGYGWSIHPISRSLLSSDSSKVSFFACGYVPHPHEPNIVGSGGDEIWEFVSGDVNDEVTKIGLQYQRPWLGDKDEATQTCFKLFRRFELYKIHFQG</sequence>
<dbReference type="Gene3D" id="2.60.40.2020">
    <property type="match status" value="1"/>
</dbReference>